<dbReference type="Proteomes" id="UP000824166">
    <property type="component" value="Unassembled WGS sequence"/>
</dbReference>
<sequence length="134" mass="14805">MPPPLDPETATVAAVARSSTFVPHRGTFEATPEARNSAEHRDQNLNAKPGVRRRVDDWTSVDGAAAEVLQKGQTLARGVVDGVTSDGAIAWVHDDTGRRRLYERSESFEIWVTLEDVGLNYKVNQAIMYLPVPY</sequence>
<keyword evidence="3" id="KW-1185">Reference proteome</keyword>
<feature type="region of interest" description="Disordered" evidence="1">
    <location>
        <begin position="30"/>
        <end position="52"/>
    </location>
</feature>
<dbReference type="EMBL" id="JAHOPC010000002">
    <property type="protein sequence ID" value="MBU8865649.1"/>
    <property type="molecule type" value="Genomic_DNA"/>
</dbReference>
<dbReference type="RefSeq" id="WP_216923405.1">
    <property type="nucleotide sequence ID" value="NZ_JAHOPC010000002.1"/>
</dbReference>
<gene>
    <name evidence="2" type="ORF">KSW38_05015</name>
</gene>
<accession>A0ABS6I1W7</accession>
<evidence type="ECO:0000313" key="2">
    <source>
        <dbReference type="EMBL" id="MBU8865649.1"/>
    </source>
</evidence>
<protein>
    <submittedName>
        <fullName evidence="2">Uncharacterized protein</fullName>
    </submittedName>
</protein>
<comment type="caution">
    <text evidence="2">The sequence shown here is derived from an EMBL/GenBank/DDBJ whole genome shotgun (WGS) entry which is preliminary data.</text>
</comment>
<evidence type="ECO:0000313" key="3">
    <source>
        <dbReference type="Proteomes" id="UP000824166"/>
    </source>
</evidence>
<name>A0ABS6I1W7_9MICC</name>
<organism evidence="2 3">
    <name type="scientific">Paenarthrobacter aromaticivorans</name>
    <dbReference type="NCBI Taxonomy" id="2849150"/>
    <lineage>
        <taxon>Bacteria</taxon>
        <taxon>Bacillati</taxon>
        <taxon>Actinomycetota</taxon>
        <taxon>Actinomycetes</taxon>
        <taxon>Micrococcales</taxon>
        <taxon>Micrococcaceae</taxon>
        <taxon>Paenarthrobacter</taxon>
    </lineage>
</organism>
<proteinExistence type="predicted"/>
<reference evidence="2 3" key="1">
    <citation type="submission" date="2021-06" db="EMBL/GenBank/DDBJ databases">
        <authorList>
            <person name="Jeong J.W."/>
        </authorList>
    </citation>
    <scope>NUCLEOTIDE SEQUENCE [LARGE SCALE GENOMIC DNA]</scope>
    <source>
        <strain evidence="2 3">MMS21-TAE1-1</strain>
    </source>
</reference>
<evidence type="ECO:0000256" key="1">
    <source>
        <dbReference type="SAM" id="MobiDB-lite"/>
    </source>
</evidence>